<evidence type="ECO:0000256" key="3">
    <source>
        <dbReference type="ARBA" id="ARBA00023239"/>
    </source>
</evidence>
<dbReference type="Gene3D" id="3.20.20.70">
    <property type="entry name" value="Aldolase class I"/>
    <property type="match status" value="1"/>
</dbReference>
<feature type="binding site" evidence="5">
    <location>
        <position position="82"/>
    </location>
    <ligand>
        <name>3-dehydroquinate</name>
        <dbReference type="ChEBI" id="CHEBI:32364"/>
    </ligand>
</feature>
<dbReference type="GO" id="GO:0046279">
    <property type="term" value="P:3,4-dihydroxybenzoate biosynthetic process"/>
    <property type="evidence" value="ECO:0007669"/>
    <property type="project" value="UniProtKB-ARBA"/>
</dbReference>
<dbReference type="HAMAP" id="MF_00214">
    <property type="entry name" value="AroD"/>
    <property type="match status" value="1"/>
</dbReference>
<dbReference type="UniPathway" id="UPA00053">
    <property type="reaction ID" value="UER00086"/>
</dbReference>
<dbReference type="GO" id="GO:0009423">
    <property type="term" value="P:chorismate biosynthetic process"/>
    <property type="evidence" value="ECO:0007669"/>
    <property type="project" value="UniProtKB-UniRule"/>
</dbReference>
<dbReference type="CDD" id="cd00502">
    <property type="entry name" value="DHQase_I"/>
    <property type="match status" value="1"/>
</dbReference>
<feature type="binding site" evidence="5">
    <location>
        <begin position="46"/>
        <end position="48"/>
    </location>
    <ligand>
        <name>3-dehydroquinate</name>
        <dbReference type="ChEBI" id="CHEBI:32364"/>
    </ligand>
</feature>
<dbReference type="SUPFAM" id="SSF51569">
    <property type="entry name" value="Aldolase"/>
    <property type="match status" value="1"/>
</dbReference>
<dbReference type="GO" id="GO:0008652">
    <property type="term" value="P:amino acid biosynthetic process"/>
    <property type="evidence" value="ECO:0007669"/>
    <property type="project" value="UniProtKB-KW"/>
</dbReference>
<name>A0A4R3TP35_9FIRM</name>
<dbReference type="FunFam" id="3.20.20.70:FF:000047">
    <property type="entry name" value="3-dehydroquinate dehydratase"/>
    <property type="match status" value="1"/>
</dbReference>
<feature type="binding site" evidence="5">
    <location>
        <position position="236"/>
    </location>
    <ligand>
        <name>3-dehydroquinate</name>
        <dbReference type="ChEBI" id="CHEBI:32364"/>
    </ligand>
</feature>
<evidence type="ECO:0000256" key="5">
    <source>
        <dbReference type="HAMAP-Rule" id="MF_00214"/>
    </source>
</evidence>
<dbReference type="Proteomes" id="UP000295773">
    <property type="component" value="Unassembled WGS sequence"/>
</dbReference>
<dbReference type="InterPro" id="IPR013785">
    <property type="entry name" value="Aldolase_TIM"/>
</dbReference>
<keyword evidence="7" id="KW-1185">Reference proteome</keyword>
<gene>
    <name evidence="5" type="primary">aroD</name>
    <name evidence="6" type="ORF">EDD61_101201</name>
</gene>
<comment type="caution">
    <text evidence="6">The sequence shown here is derived from an EMBL/GenBank/DDBJ whole genome shotgun (WGS) entry which is preliminary data.</text>
</comment>
<evidence type="ECO:0000256" key="2">
    <source>
        <dbReference type="ARBA" id="ARBA00023141"/>
    </source>
</evidence>
<keyword evidence="4 5" id="KW-0704">Schiff base</keyword>
<dbReference type="EC" id="4.2.1.10" evidence="5"/>
<dbReference type="AlphaFoldDB" id="A0A4R3TP35"/>
<keyword evidence="3 5" id="KW-0456">Lyase</keyword>
<dbReference type="GO" id="GO:0009073">
    <property type="term" value="P:aromatic amino acid family biosynthetic process"/>
    <property type="evidence" value="ECO:0007669"/>
    <property type="project" value="UniProtKB-KW"/>
</dbReference>
<keyword evidence="2 5" id="KW-0057">Aromatic amino acid biosynthesis</keyword>
<dbReference type="EMBL" id="SMBP01000001">
    <property type="protein sequence ID" value="TCU63548.1"/>
    <property type="molecule type" value="Genomic_DNA"/>
</dbReference>
<dbReference type="PANTHER" id="PTHR43699">
    <property type="entry name" value="3-DEHYDROQUINATE DEHYDRATASE"/>
    <property type="match status" value="1"/>
</dbReference>
<accession>A0A4R3TP35</accession>
<comment type="pathway">
    <text evidence="5">Metabolic intermediate biosynthesis; chorismate biosynthesis; chorismate from D-erythrose 4-phosphate and phosphoenolpyruvate: step 3/7.</text>
</comment>
<dbReference type="Pfam" id="PF01487">
    <property type="entry name" value="DHquinase_I"/>
    <property type="match status" value="1"/>
</dbReference>
<evidence type="ECO:0000256" key="4">
    <source>
        <dbReference type="ARBA" id="ARBA00023270"/>
    </source>
</evidence>
<dbReference type="InterPro" id="IPR050146">
    <property type="entry name" value="Type-I_3-dehydroquinase"/>
</dbReference>
<feature type="binding site" evidence="5">
    <location>
        <position position="213"/>
    </location>
    <ligand>
        <name>3-dehydroquinate</name>
        <dbReference type="ChEBI" id="CHEBI:32364"/>
    </ligand>
</feature>
<comment type="catalytic activity">
    <reaction evidence="1 5">
        <text>3-dehydroquinate = 3-dehydroshikimate + H2O</text>
        <dbReference type="Rhea" id="RHEA:21096"/>
        <dbReference type="ChEBI" id="CHEBI:15377"/>
        <dbReference type="ChEBI" id="CHEBI:16630"/>
        <dbReference type="ChEBI" id="CHEBI:32364"/>
        <dbReference type="EC" id="4.2.1.10"/>
    </reaction>
</comment>
<dbReference type="NCBIfam" id="TIGR01093">
    <property type="entry name" value="aroD"/>
    <property type="match status" value="1"/>
</dbReference>
<dbReference type="PANTHER" id="PTHR43699:SF1">
    <property type="entry name" value="3-DEHYDROQUINATE DEHYDRATASE"/>
    <property type="match status" value="1"/>
</dbReference>
<reference evidence="6 7" key="1">
    <citation type="submission" date="2019-03" db="EMBL/GenBank/DDBJ databases">
        <title>Genomic Encyclopedia of Type Strains, Phase IV (KMG-IV): sequencing the most valuable type-strain genomes for metagenomic binning, comparative biology and taxonomic classification.</title>
        <authorList>
            <person name="Goeker M."/>
        </authorList>
    </citation>
    <scope>NUCLEOTIDE SEQUENCE [LARGE SCALE GENOMIC DNA]</scope>
    <source>
        <strain evidence="6 7">DSM 29481</strain>
    </source>
</reference>
<dbReference type="InterPro" id="IPR001381">
    <property type="entry name" value="DHquinase_I"/>
</dbReference>
<comment type="function">
    <text evidence="5">Involved in the third step of the chorismate pathway, which leads to the biosynthesis of aromatic amino acids. Catalyzes the cis-dehydration of 3-dehydroquinate (DHQ) and introduces the first double bond of the aromatic ring to yield 3-dehydroshikimate.</text>
</comment>
<feature type="binding site" evidence="5">
    <location>
        <position position="232"/>
    </location>
    <ligand>
        <name>3-dehydroquinate</name>
        <dbReference type="ChEBI" id="CHEBI:32364"/>
    </ligand>
</feature>
<comment type="subunit">
    <text evidence="5">Homodimer.</text>
</comment>
<keyword evidence="5" id="KW-0028">Amino-acid biosynthesis</keyword>
<dbReference type="GO" id="GO:0003855">
    <property type="term" value="F:3-dehydroquinate dehydratase activity"/>
    <property type="evidence" value="ECO:0007669"/>
    <property type="project" value="UniProtKB-UniRule"/>
</dbReference>
<protein>
    <recommendedName>
        <fullName evidence="5">3-dehydroquinate dehydratase</fullName>
        <shortName evidence="5">3-dehydroquinase</shortName>
        <ecNumber evidence="5">4.2.1.10</ecNumber>
    </recommendedName>
    <alternativeName>
        <fullName evidence="5">Type I DHQase</fullName>
    </alternativeName>
    <alternativeName>
        <fullName evidence="5">Type I dehydroquinase</fullName>
        <shortName evidence="5">DHQ1</shortName>
    </alternativeName>
</protein>
<sequence>MKTVKVRKTVIGEGRPKICVPILGKNKEELLSEVDELKQLDVDVVEWRMDWFDDIMDHSKACAMLHTLREALGDMVILATFRTKQEGGEKAIQKEDYVALYHDIIMSKDADLIDVELFFGEEEVKTIVKDAHNHQVAIVMSNHDFVKTPSCDEIVARLKTMQERDADISKMAVMPQSKVDVITLLSATNIMYEQFADRPIITMSMAKDGIVSRICGEVFGSAMTFGAATKASAPGQVAAKDLKNMVEMLHKSLKEE</sequence>
<evidence type="ECO:0000313" key="6">
    <source>
        <dbReference type="EMBL" id="TCU63548.1"/>
    </source>
</evidence>
<dbReference type="PROSITE" id="PS01028">
    <property type="entry name" value="DEHYDROQUINASE_I"/>
    <property type="match status" value="1"/>
</dbReference>
<feature type="active site" description="Schiff-base intermediate with substrate" evidence="5">
    <location>
        <position position="170"/>
    </location>
</feature>
<comment type="caution">
    <text evidence="5">Lacks conserved residue(s) required for the propagation of feature annotation.</text>
</comment>
<evidence type="ECO:0000256" key="1">
    <source>
        <dbReference type="ARBA" id="ARBA00001864"/>
    </source>
</evidence>
<proteinExistence type="inferred from homology"/>
<comment type="similarity">
    <text evidence="5">Belongs to the type-I 3-dehydroquinase family.</text>
</comment>
<organism evidence="6 7">
    <name type="scientific">Longicatena caecimuris</name>
    <dbReference type="NCBI Taxonomy" id="1796635"/>
    <lineage>
        <taxon>Bacteria</taxon>
        <taxon>Bacillati</taxon>
        <taxon>Bacillota</taxon>
        <taxon>Erysipelotrichia</taxon>
        <taxon>Erysipelotrichales</taxon>
        <taxon>Erysipelotrichaceae</taxon>
        <taxon>Longicatena</taxon>
    </lineage>
</organism>
<dbReference type="RefSeq" id="WP_132223338.1">
    <property type="nucleotide sequence ID" value="NZ_JANKBG010000001.1"/>
</dbReference>
<evidence type="ECO:0000313" key="7">
    <source>
        <dbReference type="Proteomes" id="UP000295773"/>
    </source>
</evidence>
<feature type="active site" description="Proton donor/acceptor" evidence="5">
    <location>
        <position position="143"/>
    </location>
</feature>
<dbReference type="InterPro" id="IPR018508">
    <property type="entry name" value="3-dehydroquinate_DH_AS"/>
</dbReference>